<evidence type="ECO:0000256" key="4">
    <source>
        <dbReference type="ARBA" id="ARBA00022768"/>
    </source>
</evidence>
<feature type="compositionally biased region" description="Polar residues" evidence="8">
    <location>
        <begin position="580"/>
        <end position="591"/>
    </location>
</feature>
<dbReference type="SUPFAM" id="SSF50447">
    <property type="entry name" value="Translation proteins"/>
    <property type="match status" value="1"/>
</dbReference>
<keyword evidence="6" id="KW-0342">GTP-binding</keyword>
<evidence type="ECO:0000313" key="10">
    <source>
        <dbReference type="EMBL" id="KAJ0974631.1"/>
    </source>
</evidence>
<evidence type="ECO:0000313" key="11">
    <source>
        <dbReference type="Proteomes" id="UP001085076"/>
    </source>
</evidence>
<dbReference type="Proteomes" id="UP001085076">
    <property type="component" value="Miscellaneous, Linkage group lg04"/>
</dbReference>
<gene>
    <name evidence="10" type="ORF">J5N97_016596</name>
</gene>
<dbReference type="InterPro" id="IPR009000">
    <property type="entry name" value="Transl_B-barrel_sf"/>
</dbReference>
<dbReference type="PANTHER" id="PTHR43721">
    <property type="entry name" value="ELONGATION FACTOR TU-RELATED"/>
    <property type="match status" value="1"/>
</dbReference>
<feature type="region of interest" description="Disordered" evidence="8">
    <location>
        <begin position="499"/>
        <end position="539"/>
    </location>
</feature>
<feature type="domain" description="Tr-type G" evidence="9">
    <location>
        <begin position="64"/>
        <end position="260"/>
    </location>
</feature>
<dbReference type="NCBIfam" id="NF009372">
    <property type="entry name" value="PRK12735.1"/>
    <property type="match status" value="1"/>
</dbReference>
<keyword evidence="3" id="KW-0547">Nucleotide-binding</keyword>
<dbReference type="NCBIfam" id="NF000766">
    <property type="entry name" value="PRK00049.1"/>
    <property type="match status" value="1"/>
</dbReference>
<dbReference type="InterPro" id="IPR041709">
    <property type="entry name" value="EF-Tu_GTP-bd"/>
</dbReference>
<dbReference type="PROSITE" id="PS00301">
    <property type="entry name" value="G_TR_1"/>
    <property type="match status" value="1"/>
</dbReference>
<protein>
    <recommendedName>
        <fullName evidence="7">Elongation factor Tu</fullName>
    </recommendedName>
</protein>
<dbReference type="GO" id="GO:0003924">
    <property type="term" value="F:GTPase activity"/>
    <property type="evidence" value="ECO:0007669"/>
    <property type="project" value="InterPro"/>
</dbReference>
<dbReference type="InterPro" id="IPR031157">
    <property type="entry name" value="G_TR_CS"/>
</dbReference>
<dbReference type="PROSITE" id="PS51722">
    <property type="entry name" value="G_TR_2"/>
    <property type="match status" value="1"/>
</dbReference>
<reference evidence="10" key="1">
    <citation type="submission" date="2021-03" db="EMBL/GenBank/DDBJ databases">
        <authorList>
            <person name="Li Z."/>
            <person name="Yang C."/>
        </authorList>
    </citation>
    <scope>NUCLEOTIDE SEQUENCE</scope>
    <source>
        <strain evidence="10">Dzin_1.0</strain>
        <tissue evidence="10">Leaf</tissue>
    </source>
</reference>
<evidence type="ECO:0000256" key="1">
    <source>
        <dbReference type="ARBA" id="ARBA00003982"/>
    </source>
</evidence>
<dbReference type="GO" id="GO:0070125">
    <property type="term" value="P:mitochondrial translational elongation"/>
    <property type="evidence" value="ECO:0007669"/>
    <property type="project" value="TreeGrafter"/>
</dbReference>
<dbReference type="OrthoDB" id="2067at2759"/>
<dbReference type="FunFam" id="2.40.30.10:FF:000001">
    <property type="entry name" value="Elongation factor Tu"/>
    <property type="match status" value="1"/>
</dbReference>
<evidence type="ECO:0000256" key="2">
    <source>
        <dbReference type="ARBA" id="ARBA00007249"/>
    </source>
</evidence>
<dbReference type="CDD" id="cd03697">
    <property type="entry name" value="EFTU_II"/>
    <property type="match status" value="1"/>
</dbReference>
<dbReference type="Pfam" id="PF03144">
    <property type="entry name" value="GTP_EFTU_D2"/>
    <property type="match status" value="1"/>
</dbReference>
<dbReference type="EMBL" id="JAGGNH010000004">
    <property type="protein sequence ID" value="KAJ0974631.1"/>
    <property type="molecule type" value="Genomic_DNA"/>
</dbReference>
<dbReference type="InterPro" id="IPR000795">
    <property type="entry name" value="T_Tr_GTP-bd_dom"/>
</dbReference>
<reference evidence="10" key="2">
    <citation type="journal article" date="2022" name="Hortic Res">
        <title>The genome of Dioscorea zingiberensis sheds light on the biosynthesis, origin and evolution of the medicinally important diosgenin saponins.</title>
        <authorList>
            <person name="Li Y."/>
            <person name="Tan C."/>
            <person name="Li Z."/>
            <person name="Guo J."/>
            <person name="Li S."/>
            <person name="Chen X."/>
            <person name="Wang C."/>
            <person name="Dai X."/>
            <person name="Yang H."/>
            <person name="Song W."/>
            <person name="Hou L."/>
            <person name="Xu J."/>
            <person name="Tong Z."/>
            <person name="Xu A."/>
            <person name="Yuan X."/>
            <person name="Wang W."/>
            <person name="Yang Q."/>
            <person name="Chen L."/>
            <person name="Sun Z."/>
            <person name="Wang K."/>
            <person name="Pan B."/>
            <person name="Chen J."/>
            <person name="Bao Y."/>
            <person name="Liu F."/>
            <person name="Qi X."/>
            <person name="Gang D.R."/>
            <person name="Wen J."/>
            <person name="Li J."/>
        </authorList>
    </citation>
    <scope>NUCLEOTIDE SEQUENCE</scope>
    <source>
        <strain evidence="10">Dzin_1.0</strain>
    </source>
</reference>
<dbReference type="InterPro" id="IPR050055">
    <property type="entry name" value="EF-Tu_GTPase"/>
</dbReference>
<dbReference type="Pfam" id="PF00009">
    <property type="entry name" value="GTP_EFTU"/>
    <property type="match status" value="1"/>
</dbReference>
<organism evidence="10 11">
    <name type="scientific">Dioscorea zingiberensis</name>
    <dbReference type="NCBI Taxonomy" id="325984"/>
    <lineage>
        <taxon>Eukaryota</taxon>
        <taxon>Viridiplantae</taxon>
        <taxon>Streptophyta</taxon>
        <taxon>Embryophyta</taxon>
        <taxon>Tracheophyta</taxon>
        <taxon>Spermatophyta</taxon>
        <taxon>Magnoliopsida</taxon>
        <taxon>Liliopsida</taxon>
        <taxon>Dioscoreales</taxon>
        <taxon>Dioscoreaceae</taxon>
        <taxon>Dioscorea</taxon>
    </lineage>
</organism>
<dbReference type="SUPFAM" id="SSF50465">
    <property type="entry name" value="EF-Tu/eEF-1alpha/eIF2-gamma C-terminal domain"/>
    <property type="match status" value="1"/>
</dbReference>
<name>A0A9D5CJQ4_9LILI</name>
<dbReference type="Pfam" id="PF03143">
    <property type="entry name" value="GTP_EFTU_D3"/>
    <property type="match status" value="1"/>
</dbReference>
<keyword evidence="11" id="KW-1185">Reference proteome</keyword>
<dbReference type="InterPro" id="IPR005225">
    <property type="entry name" value="Small_GTP-bd"/>
</dbReference>
<dbReference type="InterPro" id="IPR009001">
    <property type="entry name" value="Transl_elong_EF1A/Init_IF2_C"/>
</dbReference>
<dbReference type="GO" id="GO:0003746">
    <property type="term" value="F:translation elongation factor activity"/>
    <property type="evidence" value="ECO:0007669"/>
    <property type="project" value="UniProtKB-KW"/>
</dbReference>
<dbReference type="NCBIfam" id="NF009373">
    <property type="entry name" value="PRK12736.1"/>
    <property type="match status" value="1"/>
</dbReference>
<dbReference type="FunFam" id="3.40.50.300:FF:000003">
    <property type="entry name" value="Elongation factor Tu"/>
    <property type="match status" value="1"/>
</dbReference>
<sequence length="591" mass="64863">MAASAALRNPNSRRLLGVPSAYYHSGCRAAICGLESPQALWNERRVLDYGSWWRRSMATFTRTKPHVNVGTIGHVDHGKTTLTAAITKVLAEEGKAKAVAFDEIDKAPEEKARGITIATAHVEYETAKRHYAHVDCPGHADYVKNMITGAAQMDGGILVVSAPDGPMPQTKEHILLARQVGVPSLVCFLNKVDAVDDPELLELVEMELRELLSFYKFPGDEIPIIQGSALSALQGTNEEIGRKAILKLMDAVDEYIPDPVRQLDKSFLMPIEDVFSIQGRGTVVTGRVEQGTIKTGEDVEILGLMQGGPLKTTVTGVEMFKKILDHGQAGDNVGLLLRGLKRGDVQRGQVVCKPGTVKTYKKFEAEIYVLTKDEGGRHTAFFSNYSPQFYMRTADVTGKVELPESVKMVMPGDNVTAIFELISAVPLEAGQRFALREGATKFMSLDGLWRLQRRPTLFADKARILRVCRFGCPIPLLSFLGGTAMASTYLDFGEEKDHLHNHHHHQHQHQHQQVQQGQQSPKAMRRNWSTNSSSSCDHGAPKCVCAPATHARSFKCRLHRVNSHGHSAPAGASMPPQPAVSASSTRTVEAL</sequence>
<evidence type="ECO:0000256" key="6">
    <source>
        <dbReference type="ARBA" id="ARBA00023134"/>
    </source>
</evidence>
<dbReference type="AlphaFoldDB" id="A0A9D5CJQ4"/>
<dbReference type="CDD" id="cd03707">
    <property type="entry name" value="EFTU_III"/>
    <property type="match status" value="1"/>
</dbReference>
<dbReference type="InterPro" id="IPR027417">
    <property type="entry name" value="P-loop_NTPase"/>
</dbReference>
<dbReference type="GO" id="GO:0005739">
    <property type="term" value="C:mitochondrion"/>
    <property type="evidence" value="ECO:0007669"/>
    <property type="project" value="TreeGrafter"/>
</dbReference>
<evidence type="ECO:0000256" key="7">
    <source>
        <dbReference type="RuleBase" id="RU004061"/>
    </source>
</evidence>
<dbReference type="NCBIfam" id="TIGR00485">
    <property type="entry name" value="EF-Tu"/>
    <property type="match status" value="1"/>
</dbReference>
<dbReference type="CDD" id="cd01884">
    <property type="entry name" value="EF_Tu"/>
    <property type="match status" value="1"/>
</dbReference>
<evidence type="ECO:0000256" key="8">
    <source>
        <dbReference type="SAM" id="MobiDB-lite"/>
    </source>
</evidence>
<feature type="compositionally biased region" description="Polar residues" evidence="8">
    <location>
        <begin position="527"/>
        <end position="536"/>
    </location>
</feature>
<dbReference type="InterPro" id="IPR033720">
    <property type="entry name" value="EFTU_2"/>
</dbReference>
<dbReference type="InterPro" id="IPR004161">
    <property type="entry name" value="EFTu-like_2"/>
</dbReference>
<proteinExistence type="inferred from homology"/>
<dbReference type="Gene3D" id="3.40.50.300">
    <property type="entry name" value="P-loop containing nucleotide triphosphate hydrolases"/>
    <property type="match status" value="1"/>
</dbReference>
<dbReference type="PRINTS" id="PR00315">
    <property type="entry name" value="ELONGATNFCT"/>
</dbReference>
<keyword evidence="5" id="KW-0648">Protein biosynthesis</keyword>
<accession>A0A9D5CJQ4</accession>
<comment type="function">
    <text evidence="1">This protein promotes the GTP-dependent binding of aminoacyl-tRNA to the A-site of ribosomes during protein biosynthesis.</text>
</comment>
<dbReference type="GO" id="GO:0005525">
    <property type="term" value="F:GTP binding"/>
    <property type="evidence" value="ECO:0007669"/>
    <property type="project" value="UniProtKB-KW"/>
</dbReference>
<evidence type="ECO:0000256" key="3">
    <source>
        <dbReference type="ARBA" id="ARBA00022741"/>
    </source>
</evidence>
<dbReference type="HAMAP" id="MF_00118_B">
    <property type="entry name" value="EF_Tu_B"/>
    <property type="match status" value="1"/>
</dbReference>
<dbReference type="Gene3D" id="2.40.30.10">
    <property type="entry name" value="Translation factors"/>
    <property type="match status" value="2"/>
</dbReference>
<keyword evidence="4" id="KW-0251">Elongation factor</keyword>
<feature type="compositionally biased region" description="Basic residues" evidence="8">
    <location>
        <begin position="499"/>
        <end position="510"/>
    </location>
</feature>
<dbReference type="SUPFAM" id="SSF52540">
    <property type="entry name" value="P-loop containing nucleoside triphosphate hydrolases"/>
    <property type="match status" value="1"/>
</dbReference>
<dbReference type="PANTHER" id="PTHR43721:SF22">
    <property type="entry name" value="ELONGATION FACTOR TU, MITOCHONDRIAL"/>
    <property type="match status" value="1"/>
</dbReference>
<evidence type="ECO:0000259" key="9">
    <source>
        <dbReference type="PROSITE" id="PS51722"/>
    </source>
</evidence>
<evidence type="ECO:0000256" key="5">
    <source>
        <dbReference type="ARBA" id="ARBA00022917"/>
    </source>
</evidence>
<dbReference type="NCBIfam" id="TIGR00231">
    <property type="entry name" value="small_GTP"/>
    <property type="match status" value="1"/>
</dbReference>
<feature type="region of interest" description="Disordered" evidence="8">
    <location>
        <begin position="563"/>
        <end position="591"/>
    </location>
</feature>
<dbReference type="InterPro" id="IPR004160">
    <property type="entry name" value="Transl_elong_EFTu/EF1A_C"/>
</dbReference>
<comment type="caution">
    <text evidence="10">The sequence shown here is derived from an EMBL/GenBank/DDBJ whole genome shotgun (WGS) entry which is preliminary data.</text>
</comment>
<dbReference type="InterPro" id="IPR004541">
    <property type="entry name" value="Transl_elong_EFTu/EF1A_bac/org"/>
</dbReference>
<comment type="similarity">
    <text evidence="2">Belongs to the TRAFAC class translation factor GTPase superfamily. Classic translation factor GTPase family. EF-Tu/EF-1A subfamily.</text>
</comment>